<feature type="region of interest" description="Disordered" evidence="1">
    <location>
        <begin position="29"/>
        <end position="51"/>
    </location>
</feature>
<dbReference type="EMBL" id="CP025958">
    <property type="protein sequence ID" value="AWM38822.1"/>
    <property type="molecule type" value="Genomic_DNA"/>
</dbReference>
<protein>
    <submittedName>
        <fullName evidence="2">Uncharacterized protein</fullName>
    </submittedName>
</protein>
<reference evidence="2 3" key="1">
    <citation type="submission" date="2018-01" db="EMBL/GenBank/DDBJ databases">
        <title>G. obscuriglobus.</title>
        <authorList>
            <person name="Franke J."/>
            <person name="Blomberg W."/>
            <person name="Selmecki A."/>
        </authorList>
    </citation>
    <scope>NUCLEOTIDE SEQUENCE [LARGE SCALE GENOMIC DNA]</scope>
    <source>
        <strain evidence="2 3">DSM 5831</strain>
    </source>
</reference>
<evidence type="ECO:0000313" key="3">
    <source>
        <dbReference type="Proteomes" id="UP000245802"/>
    </source>
</evidence>
<evidence type="ECO:0000313" key="2">
    <source>
        <dbReference type="EMBL" id="AWM38822.1"/>
    </source>
</evidence>
<accession>A0A2Z3H3C4</accession>
<gene>
    <name evidence="2" type="ORF">C1280_18750</name>
</gene>
<feature type="compositionally biased region" description="Basic and acidic residues" evidence="1">
    <location>
        <begin position="36"/>
        <end position="45"/>
    </location>
</feature>
<organism evidence="2 3">
    <name type="scientific">Gemmata obscuriglobus</name>
    <dbReference type="NCBI Taxonomy" id="114"/>
    <lineage>
        <taxon>Bacteria</taxon>
        <taxon>Pseudomonadati</taxon>
        <taxon>Planctomycetota</taxon>
        <taxon>Planctomycetia</taxon>
        <taxon>Gemmatales</taxon>
        <taxon>Gemmataceae</taxon>
        <taxon>Gemmata</taxon>
    </lineage>
</organism>
<keyword evidence="3" id="KW-1185">Reference proteome</keyword>
<sequence length="92" mass="10334">MYPREVLSDGGCVDLSDIQAVEDAPRGCTVYAPVPEPKDPTRDRYQPLATDHPTVRQWLPRMGTEAAQDVYRHRAATIECVNAQARNRGLLR</sequence>
<dbReference type="OrthoDB" id="292754at2"/>
<dbReference type="AlphaFoldDB" id="A0A2Z3H3C4"/>
<dbReference type="KEGG" id="gog:C1280_18750"/>
<name>A0A2Z3H3C4_9BACT</name>
<dbReference type="Proteomes" id="UP000245802">
    <property type="component" value="Chromosome"/>
</dbReference>
<proteinExistence type="predicted"/>
<evidence type="ECO:0000256" key="1">
    <source>
        <dbReference type="SAM" id="MobiDB-lite"/>
    </source>
</evidence>